<sequence length="241" mass="26996">QIPNGRYYGWLESEFDLIAWDYDRHILGNRMNRLLRDRSLAELQRILEGRSSVLEIGCGSGMETLELLKAGHSVVAVDISARMLEVVQRKARGAGVADRLRVHRLRARDLGTLVPEYGSTTFHGGFSTYGALNCEPDLGPVARALGRLLPEGAPFLAGVYNRWCAFEIIAYALTGRIGRAMGRWRDPVQVGSSRFCVDVVAYSAPQMRRLFRDDFRLERTEGVPVVLPPSDLVRYAEIFSP</sequence>
<keyword evidence="2" id="KW-0489">Methyltransferase</keyword>
<feature type="domain" description="Methyltransferase" evidence="1">
    <location>
        <begin position="53"/>
        <end position="130"/>
    </location>
</feature>
<dbReference type="EMBL" id="AUZY01006500">
    <property type="protein sequence ID" value="EQD54138.1"/>
    <property type="molecule type" value="Genomic_DNA"/>
</dbReference>
<evidence type="ECO:0000313" key="2">
    <source>
        <dbReference type="EMBL" id="EQD54138.1"/>
    </source>
</evidence>
<dbReference type="AlphaFoldDB" id="T1AC06"/>
<dbReference type="CDD" id="cd02440">
    <property type="entry name" value="AdoMet_MTases"/>
    <property type="match status" value="1"/>
</dbReference>
<dbReference type="InterPro" id="IPR029063">
    <property type="entry name" value="SAM-dependent_MTases_sf"/>
</dbReference>
<dbReference type="InterPro" id="IPR041698">
    <property type="entry name" value="Methyltransf_25"/>
</dbReference>
<dbReference type="EC" id="2.1.1.-" evidence="2"/>
<accession>T1AC06</accession>
<dbReference type="Pfam" id="PF13649">
    <property type="entry name" value="Methyltransf_25"/>
    <property type="match status" value="1"/>
</dbReference>
<dbReference type="SUPFAM" id="SSF53335">
    <property type="entry name" value="S-adenosyl-L-methionine-dependent methyltransferases"/>
    <property type="match status" value="1"/>
</dbReference>
<protein>
    <submittedName>
        <fullName evidence="2">Methyltransferase type 11 domain protein</fullName>
        <ecNumber evidence="2">2.1.1.-</ecNumber>
    </submittedName>
</protein>
<dbReference type="GO" id="GO:0032259">
    <property type="term" value="P:methylation"/>
    <property type="evidence" value="ECO:0007669"/>
    <property type="project" value="UniProtKB-KW"/>
</dbReference>
<reference evidence="2" key="1">
    <citation type="submission" date="2013-08" db="EMBL/GenBank/DDBJ databases">
        <authorList>
            <person name="Mendez C."/>
            <person name="Richter M."/>
            <person name="Ferrer M."/>
            <person name="Sanchez J."/>
        </authorList>
    </citation>
    <scope>NUCLEOTIDE SEQUENCE</scope>
</reference>
<name>T1AC06_9ZZZZ</name>
<feature type="non-terminal residue" evidence="2">
    <location>
        <position position="1"/>
    </location>
</feature>
<dbReference type="GO" id="GO:0008168">
    <property type="term" value="F:methyltransferase activity"/>
    <property type="evidence" value="ECO:0007669"/>
    <property type="project" value="UniProtKB-KW"/>
</dbReference>
<organism evidence="2">
    <name type="scientific">mine drainage metagenome</name>
    <dbReference type="NCBI Taxonomy" id="410659"/>
    <lineage>
        <taxon>unclassified sequences</taxon>
        <taxon>metagenomes</taxon>
        <taxon>ecological metagenomes</taxon>
    </lineage>
</organism>
<feature type="non-terminal residue" evidence="2">
    <location>
        <position position="241"/>
    </location>
</feature>
<evidence type="ECO:0000259" key="1">
    <source>
        <dbReference type="Pfam" id="PF13649"/>
    </source>
</evidence>
<reference evidence="2" key="2">
    <citation type="journal article" date="2014" name="ISME J.">
        <title>Microbial stratification in low pH oxic and suboxic macroscopic growths along an acid mine drainage.</title>
        <authorList>
            <person name="Mendez-Garcia C."/>
            <person name="Mesa V."/>
            <person name="Sprenger R.R."/>
            <person name="Richter M."/>
            <person name="Diez M.S."/>
            <person name="Solano J."/>
            <person name="Bargiela R."/>
            <person name="Golyshina O.V."/>
            <person name="Manteca A."/>
            <person name="Ramos J.L."/>
            <person name="Gallego J.R."/>
            <person name="Llorente I."/>
            <person name="Martins Dos Santos V.A."/>
            <person name="Jensen O.N."/>
            <person name="Pelaez A.I."/>
            <person name="Sanchez J."/>
            <person name="Ferrer M."/>
        </authorList>
    </citation>
    <scope>NUCLEOTIDE SEQUENCE</scope>
</reference>
<gene>
    <name evidence="2" type="ORF">B1B_09822</name>
</gene>
<dbReference type="Gene3D" id="3.40.50.150">
    <property type="entry name" value="Vaccinia Virus protein VP39"/>
    <property type="match status" value="1"/>
</dbReference>
<comment type="caution">
    <text evidence="2">The sequence shown here is derived from an EMBL/GenBank/DDBJ whole genome shotgun (WGS) entry which is preliminary data.</text>
</comment>
<proteinExistence type="predicted"/>
<keyword evidence="2" id="KW-0808">Transferase</keyword>